<protein>
    <submittedName>
        <fullName evidence="2">Kinase-like domain-containing protein</fullName>
    </submittedName>
</protein>
<gene>
    <name evidence="2" type="ORF">R3P38DRAFT_2541004</name>
</gene>
<reference evidence="2 3" key="1">
    <citation type="journal article" date="2024" name="J Genomics">
        <title>Draft genome sequencing and assembly of Favolaschia claudopus CIRM-BRFM 2984 isolated from oak limbs.</title>
        <authorList>
            <person name="Navarro D."/>
            <person name="Drula E."/>
            <person name="Chaduli D."/>
            <person name="Cazenave R."/>
            <person name="Ahrendt S."/>
            <person name="Wang J."/>
            <person name="Lipzen A."/>
            <person name="Daum C."/>
            <person name="Barry K."/>
            <person name="Grigoriev I.V."/>
            <person name="Favel A."/>
            <person name="Rosso M.N."/>
            <person name="Martin F."/>
        </authorList>
    </citation>
    <scope>NUCLEOTIDE SEQUENCE [LARGE SCALE GENOMIC DNA]</scope>
    <source>
        <strain evidence="2 3">CIRM-BRFM 2984</strain>
    </source>
</reference>
<keyword evidence="2" id="KW-0418">Kinase</keyword>
<name>A0AAW0AW23_9AGAR</name>
<dbReference type="GO" id="GO:0005524">
    <property type="term" value="F:ATP binding"/>
    <property type="evidence" value="ECO:0007669"/>
    <property type="project" value="InterPro"/>
</dbReference>
<dbReference type="EMBL" id="JAWWNJ010000049">
    <property type="protein sequence ID" value="KAK7016932.1"/>
    <property type="molecule type" value="Genomic_DNA"/>
</dbReference>
<dbReference type="InterPro" id="IPR050167">
    <property type="entry name" value="Ser_Thr_protein_kinase"/>
</dbReference>
<dbReference type="PROSITE" id="PS50011">
    <property type="entry name" value="PROTEIN_KINASE_DOM"/>
    <property type="match status" value="1"/>
</dbReference>
<dbReference type="Gene3D" id="1.10.510.10">
    <property type="entry name" value="Transferase(Phosphotransferase) domain 1"/>
    <property type="match status" value="1"/>
</dbReference>
<dbReference type="GO" id="GO:0005737">
    <property type="term" value="C:cytoplasm"/>
    <property type="evidence" value="ECO:0007669"/>
    <property type="project" value="TreeGrafter"/>
</dbReference>
<feature type="non-terminal residue" evidence="2">
    <location>
        <position position="1"/>
    </location>
</feature>
<keyword evidence="3" id="KW-1185">Reference proteome</keyword>
<dbReference type="InterPro" id="IPR001245">
    <property type="entry name" value="Ser-Thr/Tyr_kinase_cat_dom"/>
</dbReference>
<dbReference type="GO" id="GO:0004672">
    <property type="term" value="F:protein kinase activity"/>
    <property type="evidence" value="ECO:0007669"/>
    <property type="project" value="InterPro"/>
</dbReference>
<keyword evidence="2" id="KW-0808">Transferase</keyword>
<dbReference type="Proteomes" id="UP001362999">
    <property type="component" value="Unassembled WGS sequence"/>
</dbReference>
<proteinExistence type="predicted"/>
<dbReference type="PANTHER" id="PTHR23257">
    <property type="entry name" value="SERINE-THREONINE PROTEIN KINASE"/>
    <property type="match status" value="1"/>
</dbReference>
<evidence type="ECO:0000313" key="3">
    <source>
        <dbReference type="Proteomes" id="UP001362999"/>
    </source>
</evidence>
<feature type="domain" description="Protein kinase" evidence="1">
    <location>
        <begin position="1"/>
        <end position="132"/>
    </location>
</feature>
<dbReference type="SUPFAM" id="SSF56112">
    <property type="entry name" value="Protein kinase-like (PK-like)"/>
    <property type="match status" value="1"/>
</dbReference>
<dbReference type="InterPro" id="IPR000719">
    <property type="entry name" value="Prot_kinase_dom"/>
</dbReference>
<evidence type="ECO:0000259" key="1">
    <source>
        <dbReference type="PROSITE" id="PS50011"/>
    </source>
</evidence>
<accession>A0AAW0AW23</accession>
<comment type="caution">
    <text evidence="2">The sequence shown here is derived from an EMBL/GenBank/DDBJ whole genome shotgun (WGS) entry which is preliminary data.</text>
</comment>
<dbReference type="PANTHER" id="PTHR23257:SF963">
    <property type="entry name" value="AT08303P"/>
    <property type="match status" value="1"/>
</dbReference>
<sequence length="181" mass="20152">FSDFGLSTITNTITILFTHSTAAIQGGTVRYQAPELFREENPCHTHFGSDIYAFALVCYEKLTGKIPFHELCNDITVMMKVARGHRPSQPPTLAGTPPLDHLWLLMGRCWQEAVEGRPNASQVVSLLVHPLIGAPLSLTDDRTNRLTSKFRRSVQVDPLLPSIGRLERILFGGGMLAYVHR</sequence>
<dbReference type="GO" id="GO:0007165">
    <property type="term" value="P:signal transduction"/>
    <property type="evidence" value="ECO:0007669"/>
    <property type="project" value="TreeGrafter"/>
</dbReference>
<dbReference type="Pfam" id="PF07714">
    <property type="entry name" value="PK_Tyr_Ser-Thr"/>
    <property type="match status" value="1"/>
</dbReference>
<evidence type="ECO:0000313" key="2">
    <source>
        <dbReference type="EMBL" id="KAK7016932.1"/>
    </source>
</evidence>
<dbReference type="AlphaFoldDB" id="A0AAW0AW23"/>
<dbReference type="InterPro" id="IPR011009">
    <property type="entry name" value="Kinase-like_dom_sf"/>
</dbReference>
<organism evidence="2 3">
    <name type="scientific">Favolaschia claudopus</name>
    <dbReference type="NCBI Taxonomy" id="2862362"/>
    <lineage>
        <taxon>Eukaryota</taxon>
        <taxon>Fungi</taxon>
        <taxon>Dikarya</taxon>
        <taxon>Basidiomycota</taxon>
        <taxon>Agaricomycotina</taxon>
        <taxon>Agaricomycetes</taxon>
        <taxon>Agaricomycetidae</taxon>
        <taxon>Agaricales</taxon>
        <taxon>Marasmiineae</taxon>
        <taxon>Mycenaceae</taxon>
        <taxon>Favolaschia</taxon>
    </lineage>
</organism>